<comment type="caution">
    <text evidence="4">The sequence shown here is derived from an EMBL/GenBank/DDBJ whole genome shotgun (WGS) entry which is preliminary data.</text>
</comment>
<evidence type="ECO:0000313" key="5">
    <source>
        <dbReference type="Proteomes" id="UP000294824"/>
    </source>
</evidence>
<dbReference type="PANTHER" id="PTHR42693:SF53">
    <property type="entry name" value="ENDO-4-O-SULFATASE"/>
    <property type="match status" value="1"/>
</dbReference>
<comment type="similarity">
    <text evidence="1">Belongs to the sulfatase family.</text>
</comment>
<evidence type="ECO:0000256" key="1">
    <source>
        <dbReference type="ARBA" id="ARBA00008779"/>
    </source>
</evidence>
<dbReference type="Gene3D" id="3.40.720.10">
    <property type="entry name" value="Alkaline Phosphatase, subunit A"/>
    <property type="match status" value="1"/>
</dbReference>
<feature type="domain" description="Sulfatase N-terminal" evidence="3">
    <location>
        <begin position="39"/>
        <end position="330"/>
    </location>
</feature>
<dbReference type="InterPro" id="IPR000917">
    <property type="entry name" value="Sulfatase_N"/>
</dbReference>
<keyword evidence="5" id="KW-1185">Reference proteome</keyword>
<dbReference type="EMBL" id="SORL01000007">
    <property type="protein sequence ID" value="TDY64084.1"/>
    <property type="molecule type" value="Genomic_DNA"/>
</dbReference>
<proteinExistence type="inferred from homology"/>
<evidence type="ECO:0000256" key="2">
    <source>
        <dbReference type="ARBA" id="ARBA00022801"/>
    </source>
</evidence>
<dbReference type="PANTHER" id="PTHR42693">
    <property type="entry name" value="ARYLSULFATASE FAMILY MEMBER"/>
    <property type="match status" value="1"/>
</dbReference>
<dbReference type="Proteomes" id="UP000294824">
    <property type="component" value="Unassembled WGS sequence"/>
</dbReference>
<dbReference type="Pfam" id="PF00884">
    <property type="entry name" value="Sulfatase"/>
    <property type="match status" value="1"/>
</dbReference>
<dbReference type="SUPFAM" id="SSF53649">
    <property type="entry name" value="Alkaline phosphatase-like"/>
    <property type="match status" value="1"/>
</dbReference>
<keyword evidence="2 4" id="KW-0378">Hydrolase</keyword>
<sequence>MFFARIRFTLLIISVSMWFQSCKSQNDVKERIEDTQPLNVVLILLDDQGYDTAIDGTKGIKTPNFDKFTRKGMRFTNSYASVPSCSPSRSSINTGMFPHANGHWRNTITPKLSDPDSFFGKESPTVDAVGIHEYIKTLPEVLKEYGFFTAITQKFHMSPPWKFPYSDRNPVHNNPEEYKRVISEFIDNAGSQPFFFQANISPPHRNFDTHMNEFPEYMVDPSIITVPEYLPDTPLMREDLSKYFGCIQLADACAGSIIEALKLKGKFENTLIIFTSDQGQPYHRAKASAYAEGLHVPFAVVGPNIRKNKISEALVSHVDIMPTILDFLNIPVPQTVQGKSLIPILSGRAKKIQSRKYIFGEHNSHGPNPKEHYPSRMVFDGEFYFIKNLMPNKDYLLPADLSDVKGWNNRSYEATIQAKFSHPKQYKILRLLESGRPEEELYNIKTDPYQLVNLANDASYNTKKMELKNALKTWRKETQDEVENPAKIKTRQNIR</sequence>
<dbReference type="InterPro" id="IPR050738">
    <property type="entry name" value="Sulfatase"/>
</dbReference>
<evidence type="ECO:0000313" key="4">
    <source>
        <dbReference type="EMBL" id="TDY64084.1"/>
    </source>
</evidence>
<organism evidence="4 5">
    <name type="scientific">Algibacter lectus</name>
    <dbReference type="NCBI Taxonomy" id="221126"/>
    <lineage>
        <taxon>Bacteria</taxon>
        <taxon>Pseudomonadati</taxon>
        <taxon>Bacteroidota</taxon>
        <taxon>Flavobacteriia</taxon>
        <taxon>Flavobacteriales</taxon>
        <taxon>Flavobacteriaceae</taxon>
        <taxon>Algibacter</taxon>
    </lineage>
</organism>
<dbReference type="InterPro" id="IPR017850">
    <property type="entry name" value="Alkaline_phosphatase_core_sf"/>
</dbReference>
<dbReference type="CDD" id="cd16027">
    <property type="entry name" value="SGSH"/>
    <property type="match status" value="1"/>
</dbReference>
<name>A0A4R8MF99_9FLAO</name>
<dbReference type="GO" id="GO:0004065">
    <property type="term" value="F:arylsulfatase activity"/>
    <property type="evidence" value="ECO:0007669"/>
    <property type="project" value="TreeGrafter"/>
</dbReference>
<dbReference type="AlphaFoldDB" id="A0A4R8MF99"/>
<protein>
    <submittedName>
        <fullName evidence="4">N-sulfoglucosamine sulfohydrolase</fullName>
    </submittedName>
</protein>
<gene>
    <name evidence="4" type="ORF">DFQ06_0985</name>
</gene>
<accession>A0A4R8MF99</accession>
<reference evidence="4 5" key="1">
    <citation type="submission" date="2019-03" db="EMBL/GenBank/DDBJ databases">
        <title>Genomic Encyclopedia of Type Strains, Phase III (KMG-III): the genomes of soil and plant-associated and newly described type strains.</title>
        <authorList>
            <person name="Whitman W."/>
        </authorList>
    </citation>
    <scope>NUCLEOTIDE SEQUENCE [LARGE SCALE GENOMIC DNA]</scope>
    <source>
        <strain evidence="4 5">CECT 8301</strain>
    </source>
</reference>
<evidence type="ECO:0000259" key="3">
    <source>
        <dbReference type="Pfam" id="PF00884"/>
    </source>
</evidence>
<dbReference type="RefSeq" id="WP_133966280.1">
    <property type="nucleotide sequence ID" value="NZ_WUDS01000001.1"/>
</dbReference>
<dbReference type="PROSITE" id="PS51257">
    <property type="entry name" value="PROKAR_LIPOPROTEIN"/>
    <property type="match status" value="1"/>
</dbReference>